<keyword evidence="1" id="KW-0378">Hydrolase</keyword>
<proteinExistence type="predicted"/>
<evidence type="ECO:0000256" key="1">
    <source>
        <dbReference type="ARBA" id="ARBA00022801"/>
    </source>
</evidence>
<dbReference type="Proteomes" id="UP000198749">
    <property type="component" value="Unassembled WGS sequence"/>
</dbReference>
<dbReference type="Pfam" id="PF00857">
    <property type="entry name" value="Isochorismatase"/>
    <property type="match status" value="1"/>
</dbReference>
<dbReference type="RefSeq" id="WP_091359458.1">
    <property type="nucleotide sequence ID" value="NZ_AP025284.1"/>
</dbReference>
<dbReference type="GO" id="GO:0016787">
    <property type="term" value="F:hydrolase activity"/>
    <property type="evidence" value="ECO:0007669"/>
    <property type="project" value="UniProtKB-KW"/>
</dbReference>
<dbReference type="SUPFAM" id="SSF52499">
    <property type="entry name" value="Isochorismatase-like hydrolases"/>
    <property type="match status" value="1"/>
</dbReference>
<feature type="domain" description="Isochorismatase-like" evidence="2">
    <location>
        <begin position="3"/>
        <end position="187"/>
    </location>
</feature>
<dbReference type="PANTHER" id="PTHR43540">
    <property type="entry name" value="PEROXYUREIDOACRYLATE/UREIDOACRYLATE AMIDOHYDROLASE-RELATED"/>
    <property type="match status" value="1"/>
</dbReference>
<dbReference type="InterPro" id="IPR036380">
    <property type="entry name" value="Isochorismatase-like_sf"/>
</dbReference>
<protein>
    <submittedName>
        <fullName evidence="3">Nicotinamidase-related amidase</fullName>
    </submittedName>
</protein>
<dbReference type="STRING" id="355243.SAMN03080615_02813"/>
<name>A0A1H9J0Z5_9GAMM</name>
<evidence type="ECO:0000313" key="4">
    <source>
        <dbReference type="Proteomes" id="UP000198749"/>
    </source>
</evidence>
<dbReference type="EMBL" id="FOGB01000008">
    <property type="protein sequence ID" value="SEQ80503.1"/>
    <property type="molecule type" value="Genomic_DNA"/>
</dbReference>
<reference evidence="4" key="1">
    <citation type="submission" date="2016-10" db="EMBL/GenBank/DDBJ databases">
        <authorList>
            <person name="Varghese N."/>
            <person name="Submissions S."/>
        </authorList>
    </citation>
    <scope>NUCLEOTIDE SEQUENCE [LARGE SCALE GENOMIC DNA]</scope>
    <source>
        <strain evidence="4">DSM 18887</strain>
    </source>
</reference>
<gene>
    <name evidence="3" type="ORF">SAMN03080615_02813</name>
</gene>
<dbReference type="InterPro" id="IPR050272">
    <property type="entry name" value="Isochorismatase-like_hydrls"/>
</dbReference>
<dbReference type="AlphaFoldDB" id="A0A1H9J0Z5"/>
<dbReference type="InterPro" id="IPR000868">
    <property type="entry name" value="Isochorismatase-like_dom"/>
</dbReference>
<evidence type="ECO:0000259" key="2">
    <source>
        <dbReference type="Pfam" id="PF00857"/>
    </source>
</evidence>
<sequence>MRSALIILDMQNELIDPKGKVGSKGFWKTVDELKLVEKTARVADAFRDRNWPVVFVNVGFEKGYIDAISQQSRLAHLKEMNAMIIGEFGTGFPPALAPREGELVVTKRAVNPFHNTNLLNWLQCNKVEHIVLAGVYTHMVVDSTARHGDDSGLFVSILEDCCASPDMELHRTVCEKVLPLFGTVTDSVTLLEQIGQQA</sequence>
<accession>A0A1H9J0Z5</accession>
<dbReference type="Gene3D" id="3.40.50.850">
    <property type="entry name" value="Isochorismatase-like"/>
    <property type="match status" value="1"/>
</dbReference>
<dbReference type="OrthoDB" id="9791276at2"/>
<organism evidence="3 4">
    <name type="scientific">Amphritea atlantica</name>
    <dbReference type="NCBI Taxonomy" id="355243"/>
    <lineage>
        <taxon>Bacteria</taxon>
        <taxon>Pseudomonadati</taxon>
        <taxon>Pseudomonadota</taxon>
        <taxon>Gammaproteobacteria</taxon>
        <taxon>Oceanospirillales</taxon>
        <taxon>Oceanospirillaceae</taxon>
        <taxon>Amphritea</taxon>
    </lineage>
</organism>
<dbReference type="CDD" id="cd00431">
    <property type="entry name" value="cysteine_hydrolases"/>
    <property type="match status" value="1"/>
</dbReference>
<keyword evidence="4" id="KW-1185">Reference proteome</keyword>
<evidence type="ECO:0000313" key="3">
    <source>
        <dbReference type="EMBL" id="SEQ80503.1"/>
    </source>
</evidence>